<dbReference type="SUPFAM" id="SSF56281">
    <property type="entry name" value="Metallo-hydrolase/oxidoreductase"/>
    <property type="match status" value="1"/>
</dbReference>
<dbReference type="PANTHER" id="PTHR46233">
    <property type="entry name" value="HYDROXYACYLGLUTATHIONE HYDROLASE GLOC"/>
    <property type="match status" value="1"/>
</dbReference>
<evidence type="ECO:0000256" key="4">
    <source>
        <dbReference type="ARBA" id="ARBA00022833"/>
    </source>
</evidence>
<comment type="cofactor">
    <cofactor evidence="1">
        <name>Zn(2+)</name>
        <dbReference type="ChEBI" id="CHEBI:29105"/>
    </cofactor>
</comment>
<proteinExistence type="predicted"/>
<dbReference type="EMBL" id="BQFW01000003">
    <property type="protein sequence ID" value="GJJ69981.1"/>
    <property type="molecule type" value="Genomic_DNA"/>
</dbReference>
<accession>A0A9P3H4I2</accession>
<dbReference type="Proteomes" id="UP000827284">
    <property type="component" value="Unassembled WGS sequence"/>
</dbReference>
<organism evidence="6 7">
    <name type="scientific">Entomortierella parvispora</name>
    <dbReference type="NCBI Taxonomy" id="205924"/>
    <lineage>
        <taxon>Eukaryota</taxon>
        <taxon>Fungi</taxon>
        <taxon>Fungi incertae sedis</taxon>
        <taxon>Mucoromycota</taxon>
        <taxon>Mortierellomycotina</taxon>
        <taxon>Mortierellomycetes</taxon>
        <taxon>Mortierellales</taxon>
        <taxon>Mortierellaceae</taxon>
        <taxon>Entomortierella</taxon>
    </lineage>
</organism>
<dbReference type="InterPro" id="IPR001279">
    <property type="entry name" value="Metallo-B-lactamas"/>
</dbReference>
<dbReference type="AlphaFoldDB" id="A0A9P3H4I2"/>
<dbReference type="InterPro" id="IPR036866">
    <property type="entry name" value="RibonucZ/Hydroxyglut_hydro"/>
</dbReference>
<evidence type="ECO:0000256" key="3">
    <source>
        <dbReference type="ARBA" id="ARBA00022801"/>
    </source>
</evidence>
<comment type="caution">
    <text evidence="6">The sequence shown here is derived from an EMBL/GenBank/DDBJ whole genome shotgun (WGS) entry which is preliminary data.</text>
</comment>
<keyword evidence="2" id="KW-0479">Metal-binding</keyword>
<dbReference type="SMART" id="SM00849">
    <property type="entry name" value="Lactamase_B"/>
    <property type="match status" value="1"/>
</dbReference>
<keyword evidence="3" id="KW-0378">Hydrolase</keyword>
<evidence type="ECO:0000256" key="1">
    <source>
        <dbReference type="ARBA" id="ARBA00001947"/>
    </source>
</evidence>
<evidence type="ECO:0000256" key="2">
    <source>
        <dbReference type="ARBA" id="ARBA00022723"/>
    </source>
</evidence>
<dbReference type="GO" id="GO:0016787">
    <property type="term" value="F:hydrolase activity"/>
    <property type="evidence" value="ECO:0007669"/>
    <property type="project" value="UniProtKB-KW"/>
</dbReference>
<evidence type="ECO:0000313" key="6">
    <source>
        <dbReference type="EMBL" id="GJJ69981.1"/>
    </source>
</evidence>
<keyword evidence="7" id="KW-1185">Reference proteome</keyword>
<dbReference type="InterPro" id="IPR051453">
    <property type="entry name" value="MBL_Glyoxalase_II"/>
</dbReference>
<dbReference type="PANTHER" id="PTHR46233:SF3">
    <property type="entry name" value="HYDROXYACYLGLUTATHIONE HYDROLASE GLOC"/>
    <property type="match status" value="1"/>
</dbReference>
<dbReference type="GO" id="GO:0046872">
    <property type="term" value="F:metal ion binding"/>
    <property type="evidence" value="ECO:0007669"/>
    <property type="project" value="UniProtKB-KW"/>
</dbReference>
<keyword evidence="4" id="KW-0862">Zinc</keyword>
<evidence type="ECO:0000259" key="5">
    <source>
        <dbReference type="SMART" id="SM00849"/>
    </source>
</evidence>
<feature type="domain" description="Metallo-beta-lactamase" evidence="5">
    <location>
        <begin position="33"/>
        <end position="250"/>
    </location>
</feature>
<reference evidence="6" key="2">
    <citation type="journal article" date="2022" name="Microbiol. Resour. Announc.">
        <title>Whole-Genome Sequence of Entomortierella parvispora E1425, a Mucoromycotan Fungus Associated with Burkholderiaceae-Related Endosymbiotic Bacteria.</title>
        <authorList>
            <person name="Herlambang A."/>
            <person name="Guo Y."/>
            <person name="Takashima Y."/>
            <person name="Narisawa K."/>
            <person name="Ohta H."/>
            <person name="Nishizawa T."/>
        </authorList>
    </citation>
    <scope>NUCLEOTIDE SEQUENCE</scope>
    <source>
        <strain evidence="6">E1425</strain>
    </source>
</reference>
<dbReference type="Gene3D" id="3.60.15.10">
    <property type="entry name" value="Ribonuclease Z/Hydroxyacylglutathione hydrolase-like"/>
    <property type="match status" value="1"/>
</dbReference>
<reference evidence="6" key="1">
    <citation type="submission" date="2021-11" db="EMBL/GenBank/DDBJ databases">
        <authorList>
            <person name="Herlambang A."/>
            <person name="Guo Y."/>
            <person name="Takashima Y."/>
            <person name="Nishizawa T."/>
        </authorList>
    </citation>
    <scope>NUCLEOTIDE SEQUENCE</scope>
    <source>
        <strain evidence="6">E1425</strain>
    </source>
</reference>
<gene>
    <name evidence="6" type="ORF">EMPS_02330</name>
</gene>
<dbReference type="Pfam" id="PF00753">
    <property type="entry name" value="Lactamase_B"/>
    <property type="match status" value="1"/>
</dbReference>
<protein>
    <recommendedName>
        <fullName evidence="5">Metallo-beta-lactamase domain-containing protein</fullName>
    </recommendedName>
</protein>
<sequence>MYDLPDLNRYVEVRPGLFRCTIIWPVAPGVAVPVSTFLVRGNTVTSGPQPAHEWLLIDSGDPTQPEKLLQAISEVLTHEKDTLRYICITHGHLDHTGAAPALLEKYPEAKAVIHAEEKPFICEGKSFRSVTTDTWTFAILKHFSHESKVKLPENRVITLRDGDKWEFDHVLKFVETHGHTPGSASFVHIPSRSIMVGDAVMNIAANPMFSKIPCISGPMAMSTCHWGNAMKAIDKILTYRGEVDTVFPAHDYNANGVPIDEVHEFHRPGTHL</sequence>
<evidence type="ECO:0000313" key="7">
    <source>
        <dbReference type="Proteomes" id="UP000827284"/>
    </source>
</evidence>
<dbReference type="OrthoDB" id="515692at2759"/>
<name>A0A9P3H4I2_9FUNG</name>